<sequence>MKQRVRAVLITPRHTMLAIKRIRPGIPAYWVLPGGGVEGSDESLEAALHREVWEEIAGRAEITGLFHTVESDSEQQYIYLARIEKWNFDERSGPEFARDDRGEYQLEEIPLTTEGLDTIDLKPEELAETIREAIADGRLNPAAPEQS</sequence>
<dbReference type="InterPro" id="IPR000086">
    <property type="entry name" value="NUDIX_hydrolase_dom"/>
</dbReference>
<gene>
    <name evidence="3" type="ORF">ACH4GP_00430</name>
</gene>
<evidence type="ECO:0000256" key="1">
    <source>
        <dbReference type="ARBA" id="ARBA00005582"/>
    </source>
</evidence>
<proteinExistence type="inferred from homology"/>
<accession>A0ABW7R491</accession>
<dbReference type="RefSeq" id="WP_397670462.1">
    <property type="nucleotide sequence ID" value="NZ_JBIRGH010000001.1"/>
</dbReference>
<evidence type="ECO:0000313" key="4">
    <source>
        <dbReference type="Proteomes" id="UP001610990"/>
    </source>
</evidence>
<dbReference type="Pfam" id="PF00293">
    <property type="entry name" value="NUDIX"/>
    <property type="match status" value="1"/>
</dbReference>
<keyword evidence="4" id="KW-1185">Reference proteome</keyword>
<evidence type="ECO:0000313" key="3">
    <source>
        <dbReference type="EMBL" id="MFH8582846.1"/>
    </source>
</evidence>
<dbReference type="PROSITE" id="PS51462">
    <property type="entry name" value="NUDIX"/>
    <property type="match status" value="1"/>
</dbReference>
<protein>
    <submittedName>
        <fullName evidence="3">NUDIX domain-containing protein</fullName>
    </submittedName>
</protein>
<dbReference type="PANTHER" id="PTHR43736:SF1">
    <property type="entry name" value="DIHYDRONEOPTERIN TRIPHOSPHATE DIPHOSPHATASE"/>
    <property type="match status" value="1"/>
</dbReference>
<dbReference type="Proteomes" id="UP001610990">
    <property type="component" value="Unassembled WGS sequence"/>
</dbReference>
<organism evidence="3 4">
    <name type="scientific">Streptomyces celluloflavus</name>
    <dbReference type="NCBI Taxonomy" id="58344"/>
    <lineage>
        <taxon>Bacteria</taxon>
        <taxon>Bacillati</taxon>
        <taxon>Actinomycetota</taxon>
        <taxon>Actinomycetes</taxon>
        <taxon>Kitasatosporales</taxon>
        <taxon>Streptomycetaceae</taxon>
        <taxon>Streptomyces</taxon>
    </lineage>
</organism>
<comment type="similarity">
    <text evidence="1">Belongs to the Nudix hydrolase family.</text>
</comment>
<dbReference type="SUPFAM" id="SSF55811">
    <property type="entry name" value="Nudix"/>
    <property type="match status" value="1"/>
</dbReference>
<evidence type="ECO:0000259" key="2">
    <source>
        <dbReference type="PROSITE" id="PS51462"/>
    </source>
</evidence>
<dbReference type="PANTHER" id="PTHR43736">
    <property type="entry name" value="ADP-RIBOSE PYROPHOSPHATASE"/>
    <property type="match status" value="1"/>
</dbReference>
<dbReference type="CDD" id="cd04669">
    <property type="entry name" value="NUDIX_Hydrolase"/>
    <property type="match status" value="1"/>
</dbReference>
<dbReference type="EMBL" id="JBIRGH010000001">
    <property type="protein sequence ID" value="MFH8582846.1"/>
    <property type="molecule type" value="Genomic_DNA"/>
</dbReference>
<reference evidence="3 4" key="1">
    <citation type="submission" date="2024-10" db="EMBL/GenBank/DDBJ databases">
        <title>The Natural Products Discovery Center: Release of the First 8490 Sequenced Strains for Exploring Actinobacteria Biosynthetic Diversity.</title>
        <authorList>
            <person name="Kalkreuter E."/>
            <person name="Kautsar S.A."/>
            <person name="Yang D."/>
            <person name="Bader C.D."/>
            <person name="Teijaro C.N."/>
            <person name="Fluegel L."/>
            <person name="Davis C.M."/>
            <person name="Simpson J.R."/>
            <person name="Lauterbach L."/>
            <person name="Steele A.D."/>
            <person name="Gui C."/>
            <person name="Meng S."/>
            <person name="Li G."/>
            <person name="Viehrig K."/>
            <person name="Ye F."/>
            <person name="Su P."/>
            <person name="Kiefer A.F."/>
            <person name="Nichols A."/>
            <person name="Cepeda A.J."/>
            <person name="Yan W."/>
            <person name="Fan B."/>
            <person name="Jiang Y."/>
            <person name="Adhikari A."/>
            <person name="Zheng C.-J."/>
            <person name="Schuster L."/>
            <person name="Cowan T.M."/>
            <person name="Smanski M.J."/>
            <person name="Chevrette M.G."/>
            <person name="De Carvalho L.P.S."/>
            <person name="Shen B."/>
        </authorList>
    </citation>
    <scope>NUCLEOTIDE SEQUENCE [LARGE SCALE GENOMIC DNA]</scope>
    <source>
        <strain evidence="3 4">NPDC018013</strain>
    </source>
</reference>
<dbReference type="InterPro" id="IPR015797">
    <property type="entry name" value="NUDIX_hydrolase-like_dom_sf"/>
</dbReference>
<name>A0ABW7R491_9ACTN</name>
<comment type="caution">
    <text evidence="3">The sequence shown here is derived from an EMBL/GenBank/DDBJ whole genome shotgun (WGS) entry which is preliminary data.</text>
</comment>
<dbReference type="Gene3D" id="3.90.79.10">
    <property type="entry name" value="Nucleoside Triphosphate Pyrophosphohydrolase"/>
    <property type="match status" value="1"/>
</dbReference>
<feature type="domain" description="Nudix hydrolase" evidence="2">
    <location>
        <begin position="1"/>
        <end position="134"/>
    </location>
</feature>